<dbReference type="OrthoDB" id="8745849at2"/>
<feature type="signal peptide" evidence="1">
    <location>
        <begin position="1"/>
        <end position="27"/>
    </location>
</feature>
<keyword evidence="3" id="KW-1185">Reference proteome</keyword>
<dbReference type="Proteomes" id="UP000318431">
    <property type="component" value="Unassembled WGS sequence"/>
</dbReference>
<dbReference type="RefSeq" id="WP_145648397.1">
    <property type="nucleotide sequence ID" value="NZ_VLLB01000002.1"/>
</dbReference>
<evidence type="ECO:0000313" key="2">
    <source>
        <dbReference type="EMBL" id="TWI67480.1"/>
    </source>
</evidence>
<dbReference type="EMBL" id="VLLB01000002">
    <property type="protein sequence ID" value="TWI67480.1"/>
    <property type="molecule type" value="Genomic_DNA"/>
</dbReference>
<gene>
    <name evidence="2" type="ORF">IP91_01593</name>
</gene>
<reference evidence="2 3" key="1">
    <citation type="journal article" date="2015" name="Stand. Genomic Sci.">
        <title>Genomic Encyclopedia of Bacterial and Archaeal Type Strains, Phase III: the genomes of soil and plant-associated and newly described type strains.</title>
        <authorList>
            <person name="Whitman W.B."/>
            <person name="Woyke T."/>
            <person name="Klenk H.P."/>
            <person name="Zhou Y."/>
            <person name="Lilburn T.G."/>
            <person name="Beck B.J."/>
            <person name="De Vos P."/>
            <person name="Vandamme P."/>
            <person name="Eisen J.A."/>
            <person name="Garrity G."/>
            <person name="Hugenholtz P."/>
            <person name="Kyrpides N.C."/>
        </authorList>
    </citation>
    <scope>NUCLEOTIDE SEQUENCE [LARGE SCALE GENOMIC DNA]</scope>
    <source>
        <strain evidence="2 3">CGMCC 1.10822</strain>
    </source>
</reference>
<evidence type="ECO:0000256" key="1">
    <source>
        <dbReference type="SAM" id="SignalP"/>
    </source>
</evidence>
<comment type="caution">
    <text evidence="2">The sequence shown here is derived from an EMBL/GenBank/DDBJ whole genome shotgun (WGS) entry which is preliminary data.</text>
</comment>
<name>A0A562RGD6_9BURK</name>
<accession>A0A562RGD6</accession>
<dbReference type="AlphaFoldDB" id="A0A562RGD6"/>
<protein>
    <recommendedName>
        <fullName evidence="4">Chemotaxis protein</fullName>
    </recommendedName>
</protein>
<sequence>MAVAKKWAVGWWCALAVAGMMSTPAAAAPEDDTLAKLAQLRNLPATSAAADVQQGRKELDNAWRWLGNNKAAALPVLRRELAAELKKAQPNQYLLLELGHFLRVQGTAADRALSLQALLALDPVGIVPQTQQDQLFRFVHASAADRDPRLFKLMDQVFLRGHVTVFLPQHGYTVDETSVCIYLYGQYGALAERHLAGLLHDPQAVHRALELLMWVGSPDSVPAVAALLNTADADTFARATTFLLRAGGPAGREALGNFDARGLQGKAREFYLQTRQQLASMNFDTLVHQLEEAPGGDGNQPPRRLDAAAAQAALAALEQNYGSYADVQPAEIATSALPAAQLIDGLIRVRERSLLRISGEALTDIDTTNTLINTLRFRGD</sequence>
<feature type="chain" id="PRO_5021781222" description="Chemotaxis protein" evidence="1">
    <location>
        <begin position="28"/>
        <end position="380"/>
    </location>
</feature>
<evidence type="ECO:0000313" key="3">
    <source>
        <dbReference type="Proteomes" id="UP000318431"/>
    </source>
</evidence>
<evidence type="ECO:0008006" key="4">
    <source>
        <dbReference type="Google" id="ProtNLM"/>
    </source>
</evidence>
<organism evidence="2 3">
    <name type="scientific">Pseudoduganella lurida</name>
    <dbReference type="NCBI Taxonomy" id="1036180"/>
    <lineage>
        <taxon>Bacteria</taxon>
        <taxon>Pseudomonadati</taxon>
        <taxon>Pseudomonadota</taxon>
        <taxon>Betaproteobacteria</taxon>
        <taxon>Burkholderiales</taxon>
        <taxon>Oxalobacteraceae</taxon>
        <taxon>Telluria group</taxon>
        <taxon>Pseudoduganella</taxon>
    </lineage>
</organism>
<proteinExistence type="predicted"/>
<keyword evidence="1" id="KW-0732">Signal</keyword>